<evidence type="ECO:0000259" key="5">
    <source>
        <dbReference type="Pfam" id="PF00535"/>
    </source>
</evidence>
<dbReference type="InterPro" id="IPR001173">
    <property type="entry name" value="Glyco_trans_2-like"/>
</dbReference>
<feature type="transmembrane region" description="Helical" evidence="4">
    <location>
        <begin position="12"/>
        <end position="36"/>
    </location>
</feature>
<dbReference type="SUPFAM" id="SSF53448">
    <property type="entry name" value="Nucleotide-diphospho-sugar transferases"/>
    <property type="match status" value="1"/>
</dbReference>
<evidence type="ECO:0000313" key="7">
    <source>
        <dbReference type="Proteomes" id="UP000214588"/>
    </source>
</evidence>
<dbReference type="Gene3D" id="3.90.550.10">
    <property type="entry name" value="Spore Coat Polysaccharide Biosynthesis Protein SpsA, Chain A"/>
    <property type="match status" value="1"/>
</dbReference>
<protein>
    <submittedName>
        <fullName evidence="6">Glycosyl transferase</fullName>
    </submittedName>
</protein>
<evidence type="ECO:0000256" key="4">
    <source>
        <dbReference type="SAM" id="Phobius"/>
    </source>
</evidence>
<evidence type="ECO:0000256" key="3">
    <source>
        <dbReference type="ARBA" id="ARBA00022679"/>
    </source>
</evidence>
<name>A0A226C352_9FIRM</name>
<dbReference type="EMBL" id="NIQC01000001">
    <property type="protein sequence ID" value="OWZ84830.1"/>
    <property type="molecule type" value="Genomic_DNA"/>
</dbReference>
<comment type="similarity">
    <text evidence="1">Belongs to the glycosyltransferase 2 family.</text>
</comment>
<gene>
    <name evidence="6" type="ORF">CDO51_00020</name>
</gene>
<keyword evidence="4" id="KW-1133">Transmembrane helix</keyword>
<dbReference type="Proteomes" id="UP000214588">
    <property type="component" value="Unassembled WGS sequence"/>
</dbReference>
<proteinExistence type="inferred from homology"/>
<dbReference type="Pfam" id="PF03142">
    <property type="entry name" value="Chitin_synth_2"/>
    <property type="match status" value="1"/>
</dbReference>
<dbReference type="GO" id="GO:0016757">
    <property type="term" value="F:glycosyltransferase activity"/>
    <property type="evidence" value="ECO:0007669"/>
    <property type="project" value="UniProtKB-KW"/>
</dbReference>
<dbReference type="PANTHER" id="PTHR43630:SF1">
    <property type="entry name" value="POLY-BETA-1,6-N-ACETYL-D-GLUCOSAMINE SYNTHASE"/>
    <property type="match status" value="1"/>
</dbReference>
<keyword evidence="2" id="KW-0328">Glycosyltransferase</keyword>
<dbReference type="PANTHER" id="PTHR43630">
    <property type="entry name" value="POLY-BETA-1,6-N-ACETYL-D-GLUCOSAMINE SYNTHASE"/>
    <property type="match status" value="1"/>
</dbReference>
<keyword evidence="7" id="KW-1185">Reference proteome</keyword>
<reference evidence="6 7" key="1">
    <citation type="submission" date="2017-06" db="EMBL/GenBank/DDBJ databases">
        <title>Draft Genome Sequence of Natranaerobius trueperi halophilic, alkalithermophilic bacteria from soda lakes.</title>
        <authorList>
            <person name="Zhao B."/>
        </authorList>
    </citation>
    <scope>NUCLEOTIDE SEQUENCE [LARGE SCALE GENOMIC DNA]</scope>
    <source>
        <strain evidence="6 7">DSM 18760</strain>
    </source>
</reference>
<dbReference type="CDD" id="cd06423">
    <property type="entry name" value="CESA_like"/>
    <property type="match status" value="1"/>
</dbReference>
<evidence type="ECO:0000313" key="6">
    <source>
        <dbReference type="EMBL" id="OWZ84830.1"/>
    </source>
</evidence>
<keyword evidence="4" id="KW-0812">Transmembrane</keyword>
<organism evidence="6 7">
    <name type="scientific">Natranaerobius trueperi</name>
    <dbReference type="NCBI Taxonomy" id="759412"/>
    <lineage>
        <taxon>Bacteria</taxon>
        <taxon>Bacillati</taxon>
        <taxon>Bacillota</taxon>
        <taxon>Clostridia</taxon>
        <taxon>Natranaerobiales</taxon>
        <taxon>Natranaerobiaceae</taxon>
        <taxon>Natranaerobius</taxon>
    </lineage>
</organism>
<evidence type="ECO:0000256" key="2">
    <source>
        <dbReference type="ARBA" id="ARBA00022676"/>
    </source>
</evidence>
<keyword evidence="4" id="KW-0472">Membrane</keyword>
<dbReference type="AlphaFoldDB" id="A0A226C352"/>
<feature type="domain" description="Glycosyltransferase 2-like" evidence="5">
    <location>
        <begin position="61"/>
        <end position="212"/>
    </location>
</feature>
<keyword evidence="3 6" id="KW-0808">Transferase</keyword>
<dbReference type="OrthoDB" id="9807778at2"/>
<dbReference type="InterPro" id="IPR029044">
    <property type="entry name" value="Nucleotide-diphossugar_trans"/>
</dbReference>
<accession>A0A226C352</accession>
<comment type="caution">
    <text evidence="6">The sequence shown here is derived from an EMBL/GenBank/DDBJ whole genome shotgun (WGS) entry which is preliminary data.</text>
</comment>
<feature type="transmembrane region" description="Helical" evidence="4">
    <location>
        <begin position="342"/>
        <end position="359"/>
    </location>
</feature>
<feature type="transmembrane region" description="Helical" evidence="4">
    <location>
        <begin position="390"/>
        <end position="409"/>
    </location>
</feature>
<feature type="transmembrane region" description="Helical" evidence="4">
    <location>
        <begin position="365"/>
        <end position="383"/>
    </location>
</feature>
<dbReference type="Pfam" id="PF00535">
    <property type="entry name" value="Glycos_transf_2"/>
    <property type="match status" value="1"/>
</dbReference>
<evidence type="ECO:0000256" key="1">
    <source>
        <dbReference type="ARBA" id="ARBA00006739"/>
    </source>
</evidence>
<sequence length="484" mass="55918">MNITNLLYTIDYLAIFYFLIVNSTYIFLNIVAFFTIRKNWFLNEITDYKKTFQSEFYKPISIIVPAFNEEETIVENVKSLLALSYPEFEVVVVNDGSSDKTVDKLKKNFNLTPSSRSFERNLDTEDINNVYDSLDYPNLVVVDKDNGGKADALNAGINISQYPLICNIDADSIIEGQALLRIVEPFSQDWRVVAAGGTVRIANECTIRGGYIEQVRLSKKPLVRMQVVEYLRAFLFGRVGWASINSLLIISGAFGVFRKSHVTNAGGYSKDTVGEDMELVLKLNRLLKKSEREYRVVFLPDPVCWTQVPEDIDTLSNQRRRWQRGLGESLIMNKELFFNPRYGLLGLLAYPFFLFIEFLGPIFELLGYVVFAITLFITFFLGFPGREIILLFFITAVLMGILLSTTSIVFEEMTFRKYSSLKEKLILFLFGFLENFGYRQRHTFWRVKGIFDFLRKRKEWGQMKRTSFSSYEKGDIDGNIDSRR</sequence>